<name>A0A3B0Y2J2_9ZZZZ</name>
<sequence length="49" mass="5292">PCLIIDQENWRLNTGMGLSSVAPTILQLMGLQQPPEMLGSSVLLEPRSG</sequence>
<protein>
    <submittedName>
        <fullName evidence="1">Uncharacterized protein</fullName>
    </submittedName>
</protein>
<proteinExistence type="predicted"/>
<dbReference type="Gene3D" id="3.40.720.10">
    <property type="entry name" value="Alkaline Phosphatase, subunit A"/>
    <property type="match status" value="1"/>
</dbReference>
<dbReference type="EMBL" id="UOFJ01000732">
    <property type="protein sequence ID" value="VAW73941.1"/>
    <property type="molecule type" value="Genomic_DNA"/>
</dbReference>
<feature type="non-terminal residue" evidence="1">
    <location>
        <position position="1"/>
    </location>
</feature>
<evidence type="ECO:0000313" key="1">
    <source>
        <dbReference type="EMBL" id="VAW73941.1"/>
    </source>
</evidence>
<reference evidence="1" key="1">
    <citation type="submission" date="2018-06" db="EMBL/GenBank/DDBJ databases">
        <authorList>
            <person name="Zhirakovskaya E."/>
        </authorList>
    </citation>
    <scope>NUCLEOTIDE SEQUENCE</scope>
</reference>
<dbReference type="InterPro" id="IPR017850">
    <property type="entry name" value="Alkaline_phosphatase_core_sf"/>
</dbReference>
<gene>
    <name evidence="1" type="ORF">MNBD_GAMMA10-2810</name>
</gene>
<organism evidence="1">
    <name type="scientific">hydrothermal vent metagenome</name>
    <dbReference type="NCBI Taxonomy" id="652676"/>
    <lineage>
        <taxon>unclassified sequences</taxon>
        <taxon>metagenomes</taxon>
        <taxon>ecological metagenomes</taxon>
    </lineage>
</organism>
<dbReference type="AlphaFoldDB" id="A0A3B0Y2J2"/>
<accession>A0A3B0Y2J2</accession>
<dbReference type="SUPFAM" id="SSF53649">
    <property type="entry name" value="Alkaline phosphatase-like"/>
    <property type="match status" value="1"/>
</dbReference>